<dbReference type="Pfam" id="PF00881">
    <property type="entry name" value="Nitroreductase"/>
    <property type="match status" value="1"/>
</dbReference>
<dbReference type="RefSeq" id="WP_131998062.1">
    <property type="nucleotide sequence ID" value="NZ_SMGK01000005.1"/>
</dbReference>
<organism evidence="4 5">
    <name type="scientific">Acidipila rosea</name>
    <dbReference type="NCBI Taxonomy" id="768535"/>
    <lineage>
        <taxon>Bacteria</taxon>
        <taxon>Pseudomonadati</taxon>
        <taxon>Acidobacteriota</taxon>
        <taxon>Terriglobia</taxon>
        <taxon>Terriglobales</taxon>
        <taxon>Acidobacteriaceae</taxon>
        <taxon>Acidipila</taxon>
    </lineage>
</organism>
<dbReference type="CDD" id="cd02138">
    <property type="entry name" value="TdsD-like"/>
    <property type="match status" value="1"/>
</dbReference>
<comment type="caution">
    <text evidence="4">The sequence shown here is derived from an EMBL/GenBank/DDBJ whole genome shotgun (WGS) entry which is preliminary data.</text>
</comment>
<dbReference type="Gene3D" id="3.40.109.10">
    <property type="entry name" value="NADH Oxidase"/>
    <property type="match status" value="1"/>
</dbReference>
<proteinExistence type="inferred from homology"/>
<sequence>MPLHPEEVEKLKHAPAVSGVPEIILHRWSPRAFADKEVSGDDLKKIFEAARWAASSFNEQPWRFLVGRRGDATYKKIFESLVEFNQLWAKSAPVLILSIGKKTFSHNGAANKYALHDVGAATAYLGLGATAAGLHTHSMAGFDSDKARASLAIPDDYEIGAVTALGYFGDSATLPEQMRQTEEAARSRRPLEEIVLSEFDKPAQF</sequence>
<comment type="similarity">
    <text evidence="1">Belongs to the nitroreductase family.</text>
</comment>
<feature type="domain" description="Nitroreductase" evidence="3">
    <location>
        <begin position="24"/>
        <end position="81"/>
    </location>
</feature>
<gene>
    <name evidence="4" type="ORF">C7378_2851</name>
</gene>
<dbReference type="InterPro" id="IPR000415">
    <property type="entry name" value="Nitroreductase-like"/>
</dbReference>
<dbReference type="GO" id="GO:0016491">
    <property type="term" value="F:oxidoreductase activity"/>
    <property type="evidence" value="ECO:0007669"/>
    <property type="project" value="UniProtKB-KW"/>
</dbReference>
<keyword evidence="5" id="KW-1185">Reference proteome</keyword>
<reference evidence="4 5" key="1">
    <citation type="submission" date="2019-03" db="EMBL/GenBank/DDBJ databases">
        <title>Genomic Encyclopedia of Type Strains, Phase IV (KMG-IV): sequencing the most valuable type-strain genomes for metagenomic binning, comparative biology and taxonomic classification.</title>
        <authorList>
            <person name="Goeker M."/>
        </authorList>
    </citation>
    <scope>NUCLEOTIDE SEQUENCE [LARGE SCALE GENOMIC DNA]</scope>
    <source>
        <strain evidence="4 5">DSM 103428</strain>
    </source>
</reference>
<dbReference type="InterPro" id="IPR029479">
    <property type="entry name" value="Nitroreductase"/>
</dbReference>
<keyword evidence="2" id="KW-0560">Oxidoreductase</keyword>
<evidence type="ECO:0000313" key="4">
    <source>
        <dbReference type="EMBL" id="TCK71571.1"/>
    </source>
</evidence>
<dbReference type="EMBL" id="SMGK01000005">
    <property type="protein sequence ID" value="TCK71571.1"/>
    <property type="molecule type" value="Genomic_DNA"/>
</dbReference>
<dbReference type="SUPFAM" id="SSF55469">
    <property type="entry name" value="FMN-dependent nitroreductase-like"/>
    <property type="match status" value="1"/>
</dbReference>
<accession>A0A4V2PUR6</accession>
<evidence type="ECO:0000259" key="3">
    <source>
        <dbReference type="Pfam" id="PF00881"/>
    </source>
</evidence>
<dbReference type="PANTHER" id="PTHR43673:SF10">
    <property type="entry name" value="NADH DEHYDROGENASE_NAD(P)H NITROREDUCTASE XCC3605-RELATED"/>
    <property type="match status" value="1"/>
</dbReference>
<dbReference type="Proteomes" id="UP000295210">
    <property type="component" value="Unassembled WGS sequence"/>
</dbReference>
<dbReference type="OrthoDB" id="9782629at2"/>
<protein>
    <submittedName>
        <fullName evidence="4">Nitroreductase</fullName>
    </submittedName>
</protein>
<name>A0A4V2PUR6_9BACT</name>
<evidence type="ECO:0000256" key="1">
    <source>
        <dbReference type="ARBA" id="ARBA00007118"/>
    </source>
</evidence>
<dbReference type="PANTHER" id="PTHR43673">
    <property type="entry name" value="NAD(P)H NITROREDUCTASE YDGI-RELATED"/>
    <property type="match status" value="1"/>
</dbReference>
<evidence type="ECO:0000313" key="5">
    <source>
        <dbReference type="Proteomes" id="UP000295210"/>
    </source>
</evidence>
<evidence type="ECO:0000256" key="2">
    <source>
        <dbReference type="ARBA" id="ARBA00023002"/>
    </source>
</evidence>
<dbReference type="AlphaFoldDB" id="A0A4V2PUR6"/>